<proteinExistence type="predicted"/>
<dbReference type="InterPro" id="IPR001647">
    <property type="entry name" value="HTH_TetR"/>
</dbReference>
<dbReference type="Proteomes" id="UP001597214">
    <property type="component" value="Unassembled WGS sequence"/>
</dbReference>
<name>A0ABW4LV83_9BACI</name>
<dbReference type="InterPro" id="IPR009057">
    <property type="entry name" value="Homeodomain-like_sf"/>
</dbReference>
<evidence type="ECO:0000256" key="2">
    <source>
        <dbReference type="PROSITE-ProRule" id="PRU00335"/>
    </source>
</evidence>
<dbReference type="PROSITE" id="PS50977">
    <property type="entry name" value="HTH_TETR_2"/>
    <property type="match status" value="1"/>
</dbReference>
<protein>
    <submittedName>
        <fullName evidence="4">TetR/AcrR family transcriptional regulator</fullName>
    </submittedName>
</protein>
<reference evidence="5" key="1">
    <citation type="journal article" date="2019" name="Int. J. Syst. Evol. Microbiol.">
        <title>The Global Catalogue of Microorganisms (GCM) 10K type strain sequencing project: providing services to taxonomists for standard genome sequencing and annotation.</title>
        <authorList>
            <consortium name="The Broad Institute Genomics Platform"/>
            <consortium name="The Broad Institute Genome Sequencing Center for Infectious Disease"/>
            <person name="Wu L."/>
            <person name="Ma J."/>
        </authorList>
    </citation>
    <scope>NUCLEOTIDE SEQUENCE [LARGE SCALE GENOMIC DNA]</scope>
    <source>
        <strain evidence="5">CCUG 49339</strain>
    </source>
</reference>
<dbReference type="SUPFAM" id="SSF46689">
    <property type="entry name" value="Homeodomain-like"/>
    <property type="match status" value="1"/>
</dbReference>
<keyword evidence="1 2" id="KW-0238">DNA-binding</keyword>
<feature type="domain" description="HTH tetR-type" evidence="3">
    <location>
        <begin position="6"/>
        <end position="66"/>
    </location>
</feature>
<evidence type="ECO:0000313" key="4">
    <source>
        <dbReference type="EMBL" id="MFD1739035.1"/>
    </source>
</evidence>
<evidence type="ECO:0000313" key="5">
    <source>
        <dbReference type="Proteomes" id="UP001597214"/>
    </source>
</evidence>
<keyword evidence="5" id="KW-1185">Reference proteome</keyword>
<dbReference type="RefSeq" id="WP_377930259.1">
    <property type="nucleotide sequence ID" value="NZ_JBHUEM010000052.1"/>
</dbReference>
<evidence type="ECO:0000256" key="1">
    <source>
        <dbReference type="ARBA" id="ARBA00023125"/>
    </source>
</evidence>
<feature type="DNA-binding region" description="H-T-H motif" evidence="2">
    <location>
        <begin position="29"/>
        <end position="48"/>
    </location>
</feature>
<sequence>MPPKKKFSEDQIIDAAFEIAKSEGIDSITIRKVAEKLGSSIAPIYVNFNDVAELKQRVVRKTFEVSKDLLKEQNTGSPFQDIGLASIRFARDYSILFRDLVMKQNSYMNHYDSDMGDALIEKMKCDPLLEGFDIHELKTILLKMKIFHVGLSVMVANGILPESFDEETVKQTLESVAKDVMAAARLRKNGEL</sequence>
<comment type="caution">
    <text evidence="4">The sequence shown here is derived from an EMBL/GenBank/DDBJ whole genome shotgun (WGS) entry which is preliminary data.</text>
</comment>
<dbReference type="Gene3D" id="1.10.357.10">
    <property type="entry name" value="Tetracycline Repressor, domain 2"/>
    <property type="match status" value="1"/>
</dbReference>
<organism evidence="4 5">
    <name type="scientific">Bacillus salitolerans</name>
    <dbReference type="NCBI Taxonomy" id="1437434"/>
    <lineage>
        <taxon>Bacteria</taxon>
        <taxon>Bacillati</taxon>
        <taxon>Bacillota</taxon>
        <taxon>Bacilli</taxon>
        <taxon>Bacillales</taxon>
        <taxon>Bacillaceae</taxon>
        <taxon>Bacillus</taxon>
    </lineage>
</organism>
<dbReference type="EMBL" id="JBHUEM010000052">
    <property type="protein sequence ID" value="MFD1739035.1"/>
    <property type="molecule type" value="Genomic_DNA"/>
</dbReference>
<evidence type="ECO:0000259" key="3">
    <source>
        <dbReference type="PROSITE" id="PS50977"/>
    </source>
</evidence>
<gene>
    <name evidence="4" type="ORF">ACFSCX_21230</name>
</gene>
<accession>A0ABW4LV83</accession>